<comment type="pathway">
    <text evidence="3">Nucleotide-sugar biosynthesis; UDP-N-acetyl-alpha-D-glucosamine biosynthesis; N-acetyl-alpha-D-glucosamine 1-phosphate from alpha-D-glucosamine 6-phosphate (route I): step 2/2.</text>
</comment>
<dbReference type="GO" id="GO:0030097">
    <property type="term" value="P:hemopoiesis"/>
    <property type="evidence" value="ECO:0007669"/>
    <property type="project" value="TreeGrafter"/>
</dbReference>
<dbReference type="PANTHER" id="PTHR45955">
    <property type="entry name" value="PHOSPHOACETYLGLUCOSAMINE MUTASE"/>
    <property type="match status" value="1"/>
</dbReference>
<evidence type="ECO:0000256" key="8">
    <source>
        <dbReference type="ARBA" id="ARBA00023235"/>
    </source>
</evidence>
<evidence type="ECO:0000313" key="12">
    <source>
        <dbReference type="EMBL" id="KAG2468582.1"/>
    </source>
</evidence>
<dbReference type="GO" id="GO:0004610">
    <property type="term" value="F:phosphoacetylglucosamine mutase activity"/>
    <property type="evidence" value="ECO:0007669"/>
    <property type="project" value="UniProtKB-EC"/>
</dbReference>
<feature type="non-terminal residue" evidence="12">
    <location>
        <position position="1"/>
    </location>
</feature>
<organism evidence="12 13">
    <name type="scientific">Polypterus senegalus</name>
    <name type="common">Senegal bichir</name>
    <dbReference type="NCBI Taxonomy" id="55291"/>
    <lineage>
        <taxon>Eukaryota</taxon>
        <taxon>Metazoa</taxon>
        <taxon>Chordata</taxon>
        <taxon>Craniata</taxon>
        <taxon>Vertebrata</taxon>
        <taxon>Euteleostomi</taxon>
        <taxon>Actinopterygii</taxon>
        <taxon>Polypteriformes</taxon>
        <taxon>Polypteridae</taxon>
        <taxon>Polypterus</taxon>
    </lineage>
</organism>
<evidence type="ECO:0000313" key="13">
    <source>
        <dbReference type="Proteomes" id="UP000886611"/>
    </source>
</evidence>
<dbReference type="Gene3D" id="3.40.120.10">
    <property type="entry name" value="Alpha-D-Glucose-1,6-Bisphosphate, subunit A, domain 3"/>
    <property type="match status" value="1"/>
</dbReference>
<dbReference type="Pfam" id="PF02878">
    <property type="entry name" value="PGM_PMM_I"/>
    <property type="match status" value="1"/>
</dbReference>
<evidence type="ECO:0000256" key="7">
    <source>
        <dbReference type="ARBA" id="ARBA00022842"/>
    </source>
</evidence>
<sequence>MSLLHPNLEGVTLQYGTAGFRTKAEELDHVMFRMGQLAVLRSKKTKSTIGVMVTASHNPEEDNGVKLVDPLGEMLASAWEEYATQLANAEENQLTVILEKIIQEEKIEMHIGAFVVVGRDTRTLDISWSMVLEADPQISCESPNLAEIAQVVNQLRGGKAAGICGIRGELLQAGGKAVLALQANFASIWETGIIPIDWKTRLIVPIWKRKGDHLDCSNYRGITLLSVPDKALAKVVLIRICDHLLTYQPPE</sequence>
<dbReference type="EC" id="5.4.2.3" evidence="5"/>
<comment type="caution">
    <text evidence="12">The sequence shown here is derived from an EMBL/GenBank/DDBJ whole genome shotgun (WGS) entry which is preliminary data.</text>
</comment>
<dbReference type="GO" id="GO:0005975">
    <property type="term" value="P:carbohydrate metabolic process"/>
    <property type="evidence" value="ECO:0007669"/>
    <property type="project" value="InterPro"/>
</dbReference>
<evidence type="ECO:0000256" key="10">
    <source>
        <dbReference type="ARBA" id="ARBA00032065"/>
    </source>
</evidence>
<dbReference type="Proteomes" id="UP000886611">
    <property type="component" value="Unassembled WGS sequence"/>
</dbReference>
<dbReference type="InterPro" id="IPR016066">
    <property type="entry name" value="A-D-PHexomutase_CS"/>
</dbReference>
<reference evidence="12 13" key="1">
    <citation type="journal article" date="2021" name="Cell">
        <title>Tracing the genetic footprints of vertebrate landing in non-teleost ray-finned fishes.</title>
        <authorList>
            <person name="Bi X."/>
            <person name="Wang K."/>
            <person name="Yang L."/>
            <person name="Pan H."/>
            <person name="Jiang H."/>
            <person name="Wei Q."/>
            <person name="Fang M."/>
            <person name="Yu H."/>
            <person name="Zhu C."/>
            <person name="Cai Y."/>
            <person name="He Y."/>
            <person name="Gan X."/>
            <person name="Zeng H."/>
            <person name="Yu D."/>
            <person name="Zhu Y."/>
            <person name="Jiang H."/>
            <person name="Qiu Q."/>
            <person name="Yang H."/>
            <person name="Zhang Y.E."/>
            <person name="Wang W."/>
            <person name="Zhu M."/>
            <person name="He S."/>
            <person name="Zhang G."/>
        </authorList>
    </citation>
    <scope>NUCLEOTIDE SEQUENCE [LARGE SCALE GENOMIC DNA]</scope>
    <source>
        <strain evidence="12">Bchr_013</strain>
    </source>
</reference>
<gene>
    <name evidence="12" type="primary">Pgm3_1</name>
    <name evidence="12" type="ORF">GTO96_0014776</name>
</gene>
<evidence type="ECO:0000256" key="3">
    <source>
        <dbReference type="ARBA" id="ARBA00004865"/>
    </source>
</evidence>
<dbReference type="FunFam" id="3.40.120.10:FF:000013">
    <property type="entry name" value="Phosphoacetylglucosamine mutase"/>
    <property type="match status" value="1"/>
</dbReference>
<keyword evidence="7" id="KW-0460">Magnesium</keyword>
<comment type="similarity">
    <text evidence="4">Belongs to the phosphohexose mutase family.</text>
</comment>
<dbReference type="PANTHER" id="PTHR45955:SF1">
    <property type="entry name" value="PHOSPHOACETYLGLUCOSAMINE MUTASE"/>
    <property type="match status" value="1"/>
</dbReference>
<name>A0A8X8BW59_POLSE</name>
<evidence type="ECO:0000256" key="1">
    <source>
        <dbReference type="ARBA" id="ARBA00000558"/>
    </source>
</evidence>
<dbReference type="EMBL" id="JAATIS010000485">
    <property type="protein sequence ID" value="KAG2468582.1"/>
    <property type="molecule type" value="Genomic_DNA"/>
</dbReference>
<keyword evidence="8" id="KW-0413">Isomerase</keyword>
<comment type="cofactor">
    <cofactor evidence="2">
        <name>Mg(2+)</name>
        <dbReference type="ChEBI" id="CHEBI:18420"/>
    </cofactor>
</comment>
<evidence type="ECO:0000256" key="9">
    <source>
        <dbReference type="ARBA" id="ARBA00031926"/>
    </source>
</evidence>
<dbReference type="InterPro" id="IPR016055">
    <property type="entry name" value="A-D-PHexomutase_a/b/a-I/II/III"/>
</dbReference>
<feature type="domain" description="Alpha-D-phosphohexomutase alpha/beta/alpha" evidence="11">
    <location>
        <begin position="43"/>
        <end position="91"/>
    </location>
</feature>
<dbReference type="GO" id="GO:0006048">
    <property type="term" value="P:UDP-N-acetylglucosamine biosynthetic process"/>
    <property type="evidence" value="ECO:0007669"/>
    <property type="project" value="TreeGrafter"/>
</dbReference>
<evidence type="ECO:0000256" key="5">
    <source>
        <dbReference type="ARBA" id="ARBA00012731"/>
    </source>
</evidence>
<keyword evidence="6" id="KW-0479">Metal-binding</keyword>
<comment type="catalytic activity">
    <reaction evidence="1">
        <text>N-acetyl-alpha-D-glucosamine 1-phosphate = N-acetyl-D-glucosamine 6-phosphate</text>
        <dbReference type="Rhea" id="RHEA:23804"/>
        <dbReference type="ChEBI" id="CHEBI:57513"/>
        <dbReference type="ChEBI" id="CHEBI:57776"/>
        <dbReference type="EC" id="5.4.2.3"/>
    </reaction>
</comment>
<feature type="non-terminal residue" evidence="12">
    <location>
        <position position="251"/>
    </location>
</feature>
<dbReference type="SUPFAM" id="SSF53738">
    <property type="entry name" value="Phosphoglucomutase, first 3 domains"/>
    <property type="match status" value="1"/>
</dbReference>
<dbReference type="GO" id="GO:0000287">
    <property type="term" value="F:magnesium ion binding"/>
    <property type="evidence" value="ECO:0007669"/>
    <property type="project" value="InterPro"/>
</dbReference>
<keyword evidence="13" id="KW-1185">Reference proteome</keyword>
<protein>
    <recommendedName>
        <fullName evidence="5">phosphoacetylglucosamine mutase</fullName>
        <ecNumber evidence="5">5.4.2.3</ecNumber>
    </recommendedName>
    <alternativeName>
        <fullName evidence="10">Acetylglucosamine phosphomutase</fullName>
    </alternativeName>
    <alternativeName>
        <fullName evidence="9">N-acetylglucosamine-phosphate mutase</fullName>
    </alternativeName>
</protein>
<evidence type="ECO:0000256" key="4">
    <source>
        <dbReference type="ARBA" id="ARBA00010231"/>
    </source>
</evidence>
<evidence type="ECO:0000259" key="11">
    <source>
        <dbReference type="Pfam" id="PF02878"/>
    </source>
</evidence>
<dbReference type="PROSITE" id="PS00710">
    <property type="entry name" value="PGM_PMM"/>
    <property type="match status" value="1"/>
</dbReference>
<dbReference type="AlphaFoldDB" id="A0A8X8BW59"/>
<accession>A0A8X8BW59</accession>
<evidence type="ECO:0000256" key="6">
    <source>
        <dbReference type="ARBA" id="ARBA00022723"/>
    </source>
</evidence>
<proteinExistence type="inferred from homology"/>
<evidence type="ECO:0000256" key="2">
    <source>
        <dbReference type="ARBA" id="ARBA00001946"/>
    </source>
</evidence>
<dbReference type="InterPro" id="IPR005844">
    <property type="entry name" value="A-D-PHexomutase_a/b/a-I"/>
</dbReference>